<name>A0A498Q014_9MYCO</name>
<protein>
    <submittedName>
        <fullName evidence="1">Uncharacterized protein</fullName>
    </submittedName>
</protein>
<gene>
    <name evidence="1" type="ORF">LAUMK136_02049</name>
</gene>
<dbReference type="AlphaFoldDB" id="A0A498Q014"/>
<sequence length="99" mass="10770">MVTLRPGIINTAIVPDGIMRGHQGVDHDKIAAFYDEHAAPPGTFAAAVLDALARPCLVVVSRRSQVLAPYLSQRLSPWLTQSLARVITKEGQPLWATRV</sequence>
<accession>A0A498Q014</accession>
<organism evidence="1 2">
    <name type="scientific">Mycobacterium attenuatum</name>
    <dbReference type="NCBI Taxonomy" id="2341086"/>
    <lineage>
        <taxon>Bacteria</taxon>
        <taxon>Bacillati</taxon>
        <taxon>Actinomycetota</taxon>
        <taxon>Actinomycetes</taxon>
        <taxon>Mycobacteriales</taxon>
        <taxon>Mycobacteriaceae</taxon>
        <taxon>Mycobacterium</taxon>
    </lineage>
</organism>
<reference evidence="1 2" key="1">
    <citation type="submission" date="2018-09" db="EMBL/GenBank/DDBJ databases">
        <authorList>
            <person name="Tagini F."/>
        </authorList>
    </citation>
    <scope>NUCLEOTIDE SEQUENCE [LARGE SCALE GENOMIC DNA]</scope>
    <source>
        <strain evidence="1 2">MK136</strain>
    </source>
</reference>
<dbReference type="EMBL" id="UPHP01000045">
    <property type="protein sequence ID" value="VBA37645.1"/>
    <property type="molecule type" value="Genomic_DNA"/>
</dbReference>
<evidence type="ECO:0000313" key="1">
    <source>
        <dbReference type="EMBL" id="VBA37645.1"/>
    </source>
</evidence>
<dbReference type="Proteomes" id="UP000273307">
    <property type="component" value="Unassembled WGS sequence"/>
</dbReference>
<proteinExistence type="predicted"/>
<evidence type="ECO:0000313" key="2">
    <source>
        <dbReference type="Proteomes" id="UP000273307"/>
    </source>
</evidence>
<keyword evidence="2" id="KW-1185">Reference proteome</keyword>